<name>A0A9X2FNJ6_9RHOB</name>
<protein>
    <submittedName>
        <fullName evidence="1">Uncharacterized protein</fullName>
    </submittedName>
</protein>
<dbReference type="EMBL" id="JAMYXC010000112">
    <property type="protein sequence ID" value="MCP1168394.1"/>
    <property type="molecule type" value="Genomic_DNA"/>
</dbReference>
<keyword evidence="2" id="KW-1185">Reference proteome</keyword>
<comment type="caution">
    <text evidence="1">The sequence shown here is derived from an EMBL/GenBank/DDBJ whole genome shotgun (WGS) entry which is preliminary data.</text>
</comment>
<evidence type="ECO:0000313" key="2">
    <source>
        <dbReference type="Proteomes" id="UP001139477"/>
    </source>
</evidence>
<dbReference type="RefSeq" id="WP_253331264.1">
    <property type="nucleotide sequence ID" value="NZ_JAMYXC010000112.1"/>
</dbReference>
<evidence type="ECO:0000313" key="1">
    <source>
        <dbReference type="EMBL" id="MCP1168394.1"/>
    </source>
</evidence>
<proteinExistence type="predicted"/>
<gene>
    <name evidence="1" type="ORF">NHG85_07620</name>
</gene>
<sequence length="283" mass="32625">MSIRIALCFFGITRSLSHTLPSIEENVLDPARAAGELRVFAHFFNQQHIANPRSGEIGQLRPNEHELLPCDSLQLEQPDHCLEERGFDRIKSYGDDHWKDEFASIRNLVHQLHSLDRVTTAALAFEPDICIFCRPDLRYHDSLAGEIAEALRTRRPQVSLPRWQSWRGQNDRFAICTGEKATSAYGRRIGMVQAYCEWAGGPLHAEGLVHFTLRRSGIKIRRNDLRASRIRHNGIMVAENFDEMPRKPEIQYRLRKSLAYQVRRSGFEDIARTITNHLRSNSE</sequence>
<reference evidence="1" key="1">
    <citation type="submission" date="2022-06" db="EMBL/GenBank/DDBJ databases">
        <title>Limimaricola sediminis sp. nov., isolated from an intertidal sediment.</title>
        <authorList>
            <person name="Shao X."/>
        </authorList>
    </citation>
    <scope>NUCLEOTIDE SEQUENCE</scope>
    <source>
        <strain evidence="1">ASW11-118</strain>
    </source>
</reference>
<accession>A0A9X2FNJ6</accession>
<dbReference type="Proteomes" id="UP001139477">
    <property type="component" value="Unassembled WGS sequence"/>
</dbReference>
<dbReference type="AlphaFoldDB" id="A0A9X2FNJ6"/>
<organism evidence="1 2">
    <name type="scientific">Limimaricola litoreus</name>
    <dbReference type="NCBI Taxonomy" id="2955316"/>
    <lineage>
        <taxon>Bacteria</taxon>
        <taxon>Pseudomonadati</taxon>
        <taxon>Pseudomonadota</taxon>
        <taxon>Alphaproteobacteria</taxon>
        <taxon>Rhodobacterales</taxon>
        <taxon>Paracoccaceae</taxon>
        <taxon>Limimaricola</taxon>
    </lineage>
</organism>